<sequence>MISIFESIFLLLHPITFYCTELLKKMIDKNRLFFDTKRTSKKQFDIYQFIFILFLLTKTFAKGYDFKCFQIKNKKGG</sequence>
<evidence type="ECO:0000313" key="1">
    <source>
        <dbReference type="EMBL" id="AYM72815.1"/>
    </source>
</evidence>
<protein>
    <submittedName>
        <fullName evidence="2">Uncharacterized protein</fullName>
    </submittedName>
</protein>
<dbReference type="EMBL" id="CP033041">
    <property type="protein sequence ID" value="AYM72815.1"/>
    <property type="molecule type" value="Genomic_DNA"/>
</dbReference>
<accession>A0A2A7SX02</accession>
<dbReference type="Proteomes" id="UP000281752">
    <property type="component" value="Unassembled WGS sequence"/>
</dbReference>
<dbReference type="EMBL" id="QOVC01000001">
    <property type="protein sequence ID" value="KAA0692701.1"/>
    <property type="molecule type" value="Genomic_DNA"/>
</dbReference>
<reference evidence="3 5" key="3">
    <citation type="submission" date="2018-10" db="EMBL/GenBank/DDBJ databases">
        <title>Genotypes and phenotypes of Enterococci isolated from broiler chickens.</title>
        <authorList>
            <person name="Muhammad A.R."/>
            <person name="Diarra M.S."/>
        </authorList>
    </citation>
    <scope>NUCLEOTIDE SEQUENCE [LARGE SCALE GENOMIC DNA]</scope>
    <source>
        <strain evidence="3 5">P5 C A 35</strain>
    </source>
</reference>
<organism evidence="2 6">
    <name type="scientific">Enterococcus faecium</name>
    <name type="common">Streptococcus faecium</name>
    <dbReference type="NCBI Taxonomy" id="1352"/>
    <lineage>
        <taxon>Bacteria</taxon>
        <taxon>Bacillati</taxon>
        <taxon>Bacillota</taxon>
        <taxon>Bacilli</taxon>
        <taxon>Lactobacillales</taxon>
        <taxon>Enterococcaceae</taxon>
        <taxon>Enterococcus</taxon>
    </lineage>
</organism>
<evidence type="ECO:0000313" key="5">
    <source>
        <dbReference type="Proteomes" id="UP000281752"/>
    </source>
</evidence>
<evidence type="ECO:0000313" key="4">
    <source>
        <dbReference type="Proteomes" id="UP000275747"/>
    </source>
</evidence>
<name>A0A2A7SX02_ENTFC</name>
<gene>
    <name evidence="1" type="ORF">D9Z05_05895</name>
    <name evidence="2" type="ORF">DTX73_00250</name>
    <name evidence="3" type="ORF">EGW36_11465</name>
</gene>
<evidence type="ECO:0000313" key="2">
    <source>
        <dbReference type="EMBL" id="KAA0692701.1"/>
    </source>
</evidence>
<proteinExistence type="predicted"/>
<evidence type="ECO:0000313" key="3">
    <source>
        <dbReference type="EMBL" id="ROX54242.1"/>
    </source>
</evidence>
<reference evidence="1 4" key="2">
    <citation type="submission" date="2018-10" db="EMBL/GenBank/DDBJ databases">
        <title>Escaping from acidified nitrite in gastric host defense: Transcriptomic basis for resistance to free nitrous acid in Enterococcus faecalis.</title>
        <authorList>
            <person name="Yu Z."/>
            <person name="Shi D."/>
            <person name="Liu W."/>
            <person name="Meng F."/>
        </authorList>
    </citation>
    <scope>NUCLEOTIDE SEQUENCE [LARGE SCALE GENOMIC DNA]</scope>
    <source>
        <strain evidence="1 4">JE1</strain>
    </source>
</reference>
<dbReference type="EMBL" id="RKNM01000017">
    <property type="protein sequence ID" value="ROX54242.1"/>
    <property type="molecule type" value="Genomic_DNA"/>
</dbReference>
<dbReference type="Proteomes" id="UP000448762">
    <property type="component" value="Unassembled WGS sequence"/>
</dbReference>
<evidence type="ECO:0000313" key="6">
    <source>
        <dbReference type="Proteomes" id="UP000448762"/>
    </source>
</evidence>
<dbReference type="Proteomes" id="UP000275747">
    <property type="component" value="Chromosome"/>
</dbReference>
<dbReference type="AlphaFoldDB" id="A0A2A7SX02"/>
<reference evidence="2 6" key="1">
    <citation type="submission" date="2018-07" db="EMBL/GenBank/DDBJ databases">
        <title>High quality draft genome sequencing of Enterococcus faecium exhibiting probiotic potential isolated from mucus of freshwater fish.</title>
        <authorList>
            <person name="El-Jeni R."/>
            <person name="Ghedira K."/>
            <person name="Abdelhak S."/>
            <person name="El-Bour M."/>
            <person name="Bouhaouala-Zahar B."/>
        </authorList>
    </citation>
    <scope>NUCLEOTIDE SEQUENCE [LARGE SCALE GENOMIC DNA]</scope>
    <source>
        <strain evidence="2 6">R.A73</strain>
    </source>
</reference>